<organism evidence="6 7">
    <name type="scientific">Rangifer tarandus platyrhynchus</name>
    <name type="common">Svalbard reindeer</name>
    <dbReference type="NCBI Taxonomy" id="3082113"/>
    <lineage>
        <taxon>Eukaryota</taxon>
        <taxon>Metazoa</taxon>
        <taxon>Chordata</taxon>
        <taxon>Craniata</taxon>
        <taxon>Vertebrata</taxon>
        <taxon>Euteleostomi</taxon>
        <taxon>Mammalia</taxon>
        <taxon>Eutheria</taxon>
        <taxon>Laurasiatheria</taxon>
        <taxon>Artiodactyla</taxon>
        <taxon>Ruminantia</taxon>
        <taxon>Pecora</taxon>
        <taxon>Cervidae</taxon>
        <taxon>Odocoileinae</taxon>
        <taxon>Rangifer</taxon>
    </lineage>
</organism>
<dbReference type="Pfam" id="PF00076">
    <property type="entry name" value="RRM_1"/>
    <property type="match status" value="2"/>
</dbReference>
<dbReference type="PANTHER" id="PTHR48033">
    <property type="entry name" value="RNA-BINDING (RRM/RBD/RNP MOTIFS) FAMILY PROTEIN"/>
    <property type="match status" value="1"/>
</dbReference>
<accession>A0ABN8XLC8</accession>
<feature type="compositionally biased region" description="Polar residues" evidence="4">
    <location>
        <begin position="26"/>
        <end position="35"/>
    </location>
</feature>
<evidence type="ECO:0000256" key="4">
    <source>
        <dbReference type="SAM" id="MobiDB-lite"/>
    </source>
</evidence>
<dbReference type="PROSITE" id="PS50102">
    <property type="entry name" value="RRM"/>
    <property type="match status" value="2"/>
</dbReference>
<dbReference type="SUPFAM" id="SSF54928">
    <property type="entry name" value="RNA-binding domain, RBD"/>
    <property type="match status" value="2"/>
</dbReference>
<keyword evidence="2" id="KW-0539">Nucleus</keyword>
<keyword evidence="3" id="KW-0694">RNA-binding</keyword>
<feature type="non-terminal residue" evidence="6">
    <location>
        <position position="1"/>
    </location>
</feature>
<dbReference type="Proteomes" id="UP001176941">
    <property type="component" value="Unassembled WGS sequence"/>
</dbReference>
<feature type="domain" description="RRM" evidence="5">
    <location>
        <begin position="132"/>
        <end position="211"/>
    </location>
</feature>
<name>A0ABN8XLC8_RANTA</name>
<gene>
    <name evidence="6" type="ORF">MRATA1EN1_LOCUS30993</name>
</gene>
<feature type="domain" description="RRM" evidence="5">
    <location>
        <begin position="48"/>
        <end position="124"/>
    </location>
</feature>
<dbReference type="EMBL" id="CATKSN020000267">
    <property type="protein sequence ID" value="CAI9149375.1"/>
    <property type="molecule type" value="Genomic_DNA"/>
</dbReference>
<evidence type="ECO:0000256" key="1">
    <source>
        <dbReference type="ARBA" id="ARBA00004123"/>
    </source>
</evidence>
<evidence type="ECO:0000256" key="2">
    <source>
        <dbReference type="ARBA" id="ARBA00023242"/>
    </source>
</evidence>
<evidence type="ECO:0000313" key="6">
    <source>
        <dbReference type="EMBL" id="CAI9149375.1"/>
    </source>
</evidence>
<dbReference type="SMART" id="SM00360">
    <property type="entry name" value="RRM"/>
    <property type="match status" value="2"/>
</dbReference>
<evidence type="ECO:0000313" key="7">
    <source>
        <dbReference type="Proteomes" id="UP001176941"/>
    </source>
</evidence>
<reference evidence="6" key="1">
    <citation type="submission" date="2023-04" db="EMBL/GenBank/DDBJ databases">
        <authorList>
            <consortium name="ELIXIR-Norway"/>
        </authorList>
    </citation>
    <scope>NUCLEOTIDE SEQUENCE [LARGE SCALE GENOMIC DNA]</scope>
</reference>
<proteinExistence type="predicted"/>
<evidence type="ECO:0000259" key="5">
    <source>
        <dbReference type="PROSITE" id="PS50102"/>
    </source>
</evidence>
<dbReference type="PANTHER" id="PTHR48033:SF10">
    <property type="entry name" value="RNA-BINDING PROTEIN SQUID"/>
    <property type="match status" value="1"/>
</dbReference>
<evidence type="ECO:0000256" key="3">
    <source>
        <dbReference type="PROSITE-ProRule" id="PRU00176"/>
    </source>
</evidence>
<comment type="subcellular location">
    <subcellularLocation>
        <location evidence="1">Nucleus</location>
    </subcellularLocation>
</comment>
<dbReference type="InterPro" id="IPR035979">
    <property type="entry name" value="RBD_domain_sf"/>
</dbReference>
<feature type="region of interest" description="Disordered" evidence="4">
    <location>
        <begin position="18"/>
        <end position="42"/>
    </location>
</feature>
<keyword evidence="7" id="KW-1185">Reference proteome</keyword>
<dbReference type="InterPro" id="IPR012677">
    <property type="entry name" value="Nucleotide-bd_a/b_plait_sf"/>
</dbReference>
<dbReference type="InterPro" id="IPR000504">
    <property type="entry name" value="RRM_dom"/>
</dbReference>
<dbReference type="Gene3D" id="3.30.70.330">
    <property type="match status" value="2"/>
</dbReference>
<comment type="caution">
    <text evidence="6">The sequence shown here is derived from an EMBL/GenBank/DDBJ whole genome shotgun (WGS) entry which is preliminary data.</text>
</comment>
<protein>
    <recommendedName>
        <fullName evidence="5">RRM domain-containing protein</fullName>
    </recommendedName>
</protein>
<sequence>RKEALCRNCSTICSSRKQPRGRCKGQWSSTRSNAGTDRRNNCSSRDRTKFFVGGVYPQATELQIRSYFERYGKVKGVELKMDRVTGRNRGFAFVTMADETAKDAVFRGQHVLGGKKIEVRALHDDGYEALKRKIFVGGVNPSLSEEEIGAYFGKFGTVEKVSIIRDATTGKSRGFGFVVFAEESAVKDVLKNRRHNLNDKDSVGYVKSAAQHIYEVRVYIYQVSRHTLLRSSSSRGTCSTADNPADLQRIARTRLCIRQPRAAEEQQQVEHLLRTIQQAAPPAAAPVAPAPAPAYYYGPPPPTLSSVPAPAPAPQVTPYYATAPAPAAAAAAPPVHPHMVGAAPAATPYAQHHPPQPVATQATQYGATTLTSTAIPMVAAGQQQTVAATNIYGTAAAPAPAATAYDPNAVAAAAAGAAAPAAAPAAANARVAASSYWGEDQSAACYGVARTTTAAPAAATGVVGRPTAQTAVTAPTSYGGYSPVRQSKNSRSDLGQHISAFKRRLS</sequence>